<organism evidence="1 2">
    <name type="scientific">Litorilituus lipolyticus</name>
    <dbReference type="NCBI Taxonomy" id="2491017"/>
    <lineage>
        <taxon>Bacteria</taxon>
        <taxon>Pseudomonadati</taxon>
        <taxon>Pseudomonadota</taxon>
        <taxon>Gammaproteobacteria</taxon>
        <taxon>Alteromonadales</taxon>
        <taxon>Colwelliaceae</taxon>
        <taxon>Litorilituus</taxon>
    </lineage>
</organism>
<dbReference type="AlphaFoldDB" id="A0A502L703"/>
<accession>A0A502L703</accession>
<evidence type="ECO:0000313" key="2">
    <source>
        <dbReference type="Proteomes" id="UP000315303"/>
    </source>
</evidence>
<keyword evidence="2" id="KW-1185">Reference proteome</keyword>
<protein>
    <submittedName>
        <fullName evidence="1">GIY-YIG nuclease family protein</fullName>
    </submittedName>
</protein>
<reference evidence="1 2" key="1">
    <citation type="submission" date="2019-01" db="EMBL/GenBank/DDBJ databases">
        <title>Litorilituus lipolytica sp. nov., isolated from intertidal sand of the Yellow Sea in China.</title>
        <authorList>
            <person name="Liu A."/>
        </authorList>
    </citation>
    <scope>NUCLEOTIDE SEQUENCE [LARGE SCALE GENOMIC DNA]</scope>
    <source>
        <strain evidence="1 2">RZ04</strain>
    </source>
</reference>
<evidence type="ECO:0000313" key="1">
    <source>
        <dbReference type="EMBL" id="TPH18141.1"/>
    </source>
</evidence>
<dbReference type="Proteomes" id="UP000315303">
    <property type="component" value="Unassembled WGS sequence"/>
</dbReference>
<name>A0A502L703_9GAMM</name>
<sequence length="113" mass="12868">MDMFTDSLLSDNEQNISEGNVCIMTHSFFSDVIRIGFTDNDPVDYALTLSQSTPGNYSVVFSLKCKQASNVAFRIKEYLSNKKYVNEFYEVSPKVAEHLLKRETLRIPVVDMA</sequence>
<proteinExistence type="predicted"/>
<comment type="caution">
    <text evidence="1">The sequence shown here is derived from an EMBL/GenBank/DDBJ whole genome shotgun (WGS) entry which is preliminary data.</text>
</comment>
<dbReference type="OrthoDB" id="6227610at2"/>
<dbReference type="EMBL" id="SAWY01000005">
    <property type="protein sequence ID" value="TPH18141.1"/>
    <property type="molecule type" value="Genomic_DNA"/>
</dbReference>
<gene>
    <name evidence="1" type="ORF">EPA86_03240</name>
</gene>